<dbReference type="PANTHER" id="PTHR43133:SF51">
    <property type="entry name" value="RNA POLYMERASE SIGMA FACTOR"/>
    <property type="match status" value="1"/>
</dbReference>
<dbReference type="Proteomes" id="UP000253083">
    <property type="component" value="Unassembled WGS sequence"/>
</dbReference>
<evidence type="ECO:0000256" key="3">
    <source>
        <dbReference type="ARBA" id="ARBA00023082"/>
    </source>
</evidence>
<dbReference type="GO" id="GO:0006352">
    <property type="term" value="P:DNA-templated transcription initiation"/>
    <property type="evidence" value="ECO:0007669"/>
    <property type="project" value="InterPro"/>
</dbReference>
<dbReference type="OrthoDB" id="9803470at2"/>
<sequence>MTEISNESADDQVNYDMMDKNRKYALLIEAHSQDLYKYALWLCKDKNMAEDVMQEAFLRAWKSLDNLREAKAAKGWLFTIFRREHARQFERKQFKYNDVEEMDTIADAQKGYDDRPEAFALRNALKRLPDDYREPLEMQVLGGFSCDEIATILEISSSAVMTRLFRARKKMRQVLGHESVPQLGVVGD</sequence>
<reference evidence="7 8" key="1">
    <citation type="submission" date="2018-06" db="EMBL/GenBank/DDBJ databases">
        <title>Genomic Encyclopedia of Type Strains, Phase IV (KMG-IV): sequencing the most valuable type-strain genomes for metagenomic binning, comparative biology and taxonomic classification.</title>
        <authorList>
            <person name="Goeker M."/>
        </authorList>
    </citation>
    <scope>NUCLEOTIDE SEQUENCE [LARGE SCALE GENOMIC DNA]</scope>
    <source>
        <strain evidence="7 8">DSM 24032</strain>
    </source>
</reference>
<name>A0A395JH22_9GAMM</name>
<dbReference type="InterPro" id="IPR007627">
    <property type="entry name" value="RNA_pol_sigma70_r2"/>
</dbReference>
<evidence type="ECO:0000313" key="8">
    <source>
        <dbReference type="Proteomes" id="UP000253083"/>
    </source>
</evidence>
<dbReference type="Pfam" id="PF08281">
    <property type="entry name" value="Sigma70_r4_2"/>
    <property type="match status" value="1"/>
</dbReference>
<organism evidence="7 8">
    <name type="scientific">Arenicella xantha</name>
    <dbReference type="NCBI Taxonomy" id="644221"/>
    <lineage>
        <taxon>Bacteria</taxon>
        <taxon>Pseudomonadati</taxon>
        <taxon>Pseudomonadota</taxon>
        <taxon>Gammaproteobacteria</taxon>
        <taxon>Arenicellales</taxon>
        <taxon>Arenicellaceae</taxon>
        <taxon>Arenicella</taxon>
    </lineage>
</organism>
<evidence type="ECO:0000259" key="6">
    <source>
        <dbReference type="Pfam" id="PF08281"/>
    </source>
</evidence>
<dbReference type="NCBIfam" id="NF009170">
    <property type="entry name" value="PRK12517.1"/>
    <property type="match status" value="1"/>
</dbReference>
<dbReference type="SUPFAM" id="SSF88946">
    <property type="entry name" value="Sigma2 domain of RNA polymerase sigma factors"/>
    <property type="match status" value="1"/>
</dbReference>
<keyword evidence="2" id="KW-0805">Transcription regulation</keyword>
<feature type="domain" description="RNA polymerase sigma-70 region 2" evidence="5">
    <location>
        <begin position="27"/>
        <end position="93"/>
    </location>
</feature>
<evidence type="ECO:0000256" key="1">
    <source>
        <dbReference type="ARBA" id="ARBA00010641"/>
    </source>
</evidence>
<dbReference type="CDD" id="cd06171">
    <property type="entry name" value="Sigma70_r4"/>
    <property type="match status" value="1"/>
</dbReference>
<dbReference type="InterPro" id="IPR013324">
    <property type="entry name" value="RNA_pol_sigma_r3/r4-like"/>
</dbReference>
<dbReference type="NCBIfam" id="TIGR02937">
    <property type="entry name" value="sigma70-ECF"/>
    <property type="match status" value="1"/>
</dbReference>
<keyword evidence="3" id="KW-0731">Sigma factor</keyword>
<dbReference type="Gene3D" id="1.10.10.10">
    <property type="entry name" value="Winged helix-like DNA-binding domain superfamily/Winged helix DNA-binding domain"/>
    <property type="match status" value="1"/>
</dbReference>
<keyword evidence="8" id="KW-1185">Reference proteome</keyword>
<dbReference type="InterPro" id="IPR039425">
    <property type="entry name" value="RNA_pol_sigma-70-like"/>
</dbReference>
<dbReference type="PANTHER" id="PTHR43133">
    <property type="entry name" value="RNA POLYMERASE ECF-TYPE SIGMA FACTO"/>
    <property type="match status" value="1"/>
</dbReference>
<dbReference type="Gene3D" id="1.10.1740.10">
    <property type="match status" value="1"/>
</dbReference>
<keyword evidence="4" id="KW-0804">Transcription</keyword>
<evidence type="ECO:0000313" key="7">
    <source>
        <dbReference type="EMBL" id="RBP49216.1"/>
    </source>
</evidence>
<accession>A0A395JH22</accession>
<protein>
    <submittedName>
        <fullName evidence="7">RNA polymerase RpoE-like sigma-24 subunit</fullName>
    </submittedName>
</protein>
<dbReference type="AlphaFoldDB" id="A0A395JH22"/>
<dbReference type="InterPro" id="IPR013325">
    <property type="entry name" value="RNA_pol_sigma_r2"/>
</dbReference>
<dbReference type="InterPro" id="IPR013249">
    <property type="entry name" value="RNA_pol_sigma70_r4_t2"/>
</dbReference>
<evidence type="ECO:0000256" key="4">
    <source>
        <dbReference type="ARBA" id="ARBA00023163"/>
    </source>
</evidence>
<dbReference type="EMBL" id="QNRT01000004">
    <property type="protein sequence ID" value="RBP49216.1"/>
    <property type="molecule type" value="Genomic_DNA"/>
</dbReference>
<dbReference type="RefSeq" id="WP_113955081.1">
    <property type="nucleotide sequence ID" value="NZ_QNRT01000004.1"/>
</dbReference>
<dbReference type="InParanoid" id="A0A395JH22"/>
<gene>
    <name evidence="7" type="ORF">DFR28_104144</name>
</gene>
<proteinExistence type="inferred from homology"/>
<dbReference type="GO" id="GO:0003677">
    <property type="term" value="F:DNA binding"/>
    <property type="evidence" value="ECO:0007669"/>
    <property type="project" value="InterPro"/>
</dbReference>
<dbReference type="Pfam" id="PF04542">
    <property type="entry name" value="Sigma70_r2"/>
    <property type="match status" value="1"/>
</dbReference>
<dbReference type="InterPro" id="IPR014284">
    <property type="entry name" value="RNA_pol_sigma-70_dom"/>
</dbReference>
<evidence type="ECO:0000259" key="5">
    <source>
        <dbReference type="Pfam" id="PF04542"/>
    </source>
</evidence>
<comment type="similarity">
    <text evidence="1">Belongs to the sigma-70 factor family. ECF subfamily.</text>
</comment>
<dbReference type="GO" id="GO:0016987">
    <property type="term" value="F:sigma factor activity"/>
    <property type="evidence" value="ECO:0007669"/>
    <property type="project" value="UniProtKB-KW"/>
</dbReference>
<dbReference type="InterPro" id="IPR036388">
    <property type="entry name" value="WH-like_DNA-bd_sf"/>
</dbReference>
<evidence type="ECO:0000256" key="2">
    <source>
        <dbReference type="ARBA" id="ARBA00023015"/>
    </source>
</evidence>
<comment type="caution">
    <text evidence="7">The sequence shown here is derived from an EMBL/GenBank/DDBJ whole genome shotgun (WGS) entry which is preliminary data.</text>
</comment>
<dbReference type="SUPFAM" id="SSF88659">
    <property type="entry name" value="Sigma3 and sigma4 domains of RNA polymerase sigma factors"/>
    <property type="match status" value="1"/>
</dbReference>
<feature type="domain" description="RNA polymerase sigma factor 70 region 4 type 2" evidence="6">
    <location>
        <begin position="120"/>
        <end position="171"/>
    </location>
</feature>